<evidence type="ECO:0000256" key="3">
    <source>
        <dbReference type="ARBA" id="ARBA00022692"/>
    </source>
</evidence>
<keyword evidence="14" id="KW-1185">Reference proteome</keyword>
<dbReference type="PRINTS" id="PR00943">
    <property type="entry name" value="CUATPASE"/>
</dbReference>
<dbReference type="InterPro" id="IPR001757">
    <property type="entry name" value="P_typ_ATPase"/>
</dbReference>
<dbReference type="InterPro" id="IPR023214">
    <property type="entry name" value="HAD_sf"/>
</dbReference>
<gene>
    <name evidence="13" type="ORF">ACFSJD_34185</name>
</gene>
<dbReference type="Pfam" id="PF00122">
    <property type="entry name" value="E1-E2_ATPase"/>
    <property type="match status" value="1"/>
</dbReference>
<dbReference type="InterPro" id="IPR023298">
    <property type="entry name" value="ATPase_P-typ_TM_dom_sf"/>
</dbReference>
<evidence type="ECO:0000256" key="4">
    <source>
        <dbReference type="ARBA" id="ARBA00022723"/>
    </source>
</evidence>
<comment type="subcellular location">
    <subcellularLocation>
        <location evidence="1">Cell membrane</location>
        <topology evidence="1">Multi-pass membrane protein</topology>
    </subcellularLocation>
</comment>
<name>A0ABW4F6Q3_9PSEU</name>
<dbReference type="SUPFAM" id="SSF81653">
    <property type="entry name" value="Calcium ATPase, transduction domain A"/>
    <property type="match status" value="1"/>
</dbReference>
<dbReference type="NCBIfam" id="TIGR01494">
    <property type="entry name" value="ATPase_P-type"/>
    <property type="match status" value="1"/>
</dbReference>
<evidence type="ECO:0000256" key="8">
    <source>
        <dbReference type="ARBA" id="ARBA00022989"/>
    </source>
</evidence>
<dbReference type="SFLD" id="SFLDS00003">
    <property type="entry name" value="Haloacid_Dehalogenase"/>
    <property type="match status" value="1"/>
</dbReference>
<dbReference type="InterPro" id="IPR027256">
    <property type="entry name" value="P-typ_ATPase_IB"/>
</dbReference>
<dbReference type="Gene3D" id="3.40.50.1000">
    <property type="entry name" value="HAD superfamily/HAD-like"/>
    <property type="match status" value="1"/>
</dbReference>
<feature type="domain" description="HMA" evidence="12">
    <location>
        <begin position="18"/>
        <end position="82"/>
    </location>
</feature>
<accession>A0ABW4F6Q3</accession>
<feature type="region of interest" description="Disordered" evidence="11">
    <location>
        <begin position="759"/>
        <end position="793"/>
    </location>
</feature>
<evidence type="ECO:0000256" key="6">
    <source>
        <dbReference type="ARBA" id="ARBA00022840"/>
    </source>
</evidence>
<evidence type="ECO:0000313" key="14">
    <source>
        <dbReference type="Proteomes" id="UP001597114"/>
    </source>
</evidence>
<evidence type="ECO:0000256" key="1">
    <source>
        <dbReference type="ARBA" id="ARBA00004651"/>
    </source>
</evidence>
<dbReference type="Proteomes" id="UP001597114">
    <property type="component" value="Unassembled WGS sequence"/>
</dbReference>
<evidence type="ECO:0000256" key="2">
    <source>
        <dbReference type="ARBA" id="ARBA00006024"/>
    </source>
</evidence>
<dbReference type="Pfam" id="PF00403">
    <property type="entry name" value="HMA"/>
    <property type="match status" value="1"/>
</dbReference>
<dbReference type="SFLD" id="SFLDG00002">
    <property type="entry name" value="C1.7:_P-type_atpase_like"/>
    <property type="match status" value="1"/>
</dbReference>
<dbReference type="InterPro" id="IPR018303">
    <property type="entry name" value="ATPase_P-typ_P_site"/>
</dbReference>
<feature type="compositionally biased region" description="Basic and acidic residues" evidence="11">
    <location>
        <begin position="765"/>
        <end position="778"/>
    </location>
</feature>
<feature type="transmembrane region" description="Helical" evidence="10">
    <location>
        <begin position="108"/>
        <end position="129"/>
    </location>
</feature>
<dbReference type="Gene3D" id="2.70.150.10">
    <property type="entry name" value="Calcium-transporting ATPase, cytoplasmic transduction domain A"/>
    <property type="match status" value="1"/>
</dbReference>
<dbReference type="SFLD" id="SFLDF00027">
    <property type="entry name" value="p-type_atpase"/>
    <property type="match status" value="1"/>
</dbReference>
<keyword evidence="8 10" id="KW-1133">Transmembrane helix</keyword>
<dbReference type="InterPro" id="IPR008250">
    <property type="entry name" value="ATPase_P-typ_transduc_dom_A_sf"/>
</dbReference>
<dbReference type="InterPro" id="IPR006121">
    <property type="entry name" value="HMA_dom"/>
</dbReference>
<comment type="caution">
    <text evidence="13">The sequence shown here is derived from an EMBL/GenBank/DDBJ whole genome shotgun (WGS) entry which is preliminary data.</text>
</comment>
<dbReference type="InterPro" id="IPR017969">
    <property type="entry name" value="Heavy-metal-associated_CS"/>
</dbReference>
<keyword evidence="4 10" id="KW-0479">Metal-binding</keyword>
<evidence type="ECO:0000256" key="9">
    <source>
        <dbReference type="ARBA" id="ARBA00023136"/>
    </source>
</evidence>
<dbReference type="Gene3D" id="3.30.70.100">
    <property type="match status" value="1"/>
</dbReference>
<evidence type="ECO:0000313" key="13">
    <source>
        <dbReference type="EMBL" id="MFD1522587.1"/>
    </source>
</evidence>
<feature type="transmembrane region" description="Helical" evidence="10">
    <location>
        <begin position="392"/>
        <end position="414"/>
    </location>
</feature>
<evidence type="ECO:0000259" key="12">
    <source>
        <dbReference type="PROSITE" id="PS50846"/>
    </source>
</evidence>
<keyword evidence="7" id="KW-1278">Translocase</keyword>
<keyword evidence="3 10" id="KW-0812">Transmembrane</keyword>
<feature type="transmembrane region" description="Helical" evidence="10">
    <location>
        <begin position="730"/>
        <end position="748"/>
    </location>
</feature>
<evidence type="ECO:0000256" key="11">
    <source>
        <dbReference type="SAM" id="MobiDB-lite"/>
    </source>
</evidence>
<dbReference type="NCBIfam" id="TIGR01511">
    <property type="entry name" value="ATPase-IB1_Cu"/>
    <property type="match status" value="1"/>
</dbReference>
<feature type="transmembrane region" description="Helical" evidence="10">
    <location>
        <begin position="708"/>
        <end position="724"/>
    </location>
</feature>
<feature type="non-terminal residue" evidence="13">
    <location>
        <position position="793"/>
    </location>
</feature>
<dbReference type="PANTHER" id="PTHR43520:SF8">
    <property type="entry name" value="P-TYPE CU(+) TRANSPORTER"/>
    <property type="match status" value="1"/>
</dbReference>
<dbReference type="InterPro" id="IPR036412">
    <property type="entry name" value="HAD-like_sf"/>
</dbReference>
<reference evidence="14" key="1">
    <citation type="journal article" date="2019" name="Int. J. Syst. Evol. Microbiol.">
        <title>The Global Catalogue of Microorganisms (GCM) 10K type strain sequencing project: providing services to taxonomists for standard genome sequencing and annotation.</title>
        <authorList>
            <consortium name="The Broad Institute Genomics Platform"/>
            <consortium name="The Broad Institute Genome Sequencing Center for Infectious Disease"/>
            <person name="Wu L."/>
            <person name="Ma J."/>
        </authorList>
    </citation>
    <scope>NUCLEOTIDE SEQUENCE [LARGE SCALE GENOMIC DNA]</scope>
    <source>
        <strain evidence="14">CCM 7043</strain>
    </source>
</reference>
<dbReference type="SUPFAM" id="SSF55008">
    <property type="entry name" value="HMA, heavy metal-associated domain"/>
    <property type="match status" value="1"/>
</dbReference>
<keyword evidence="5 10" id="KW-0547">Nucleotide-binding</keyword>
<dbReference type="PROSITE" id="PS01047">
    <property type="entry name" value="HMA_1"/>
    <property type="match status" value="1"/>
</dbReference>
<dbReference type="NCBIfam" id="TIGR01525">
    <property type="entry name" value="ATPase-IB_hvy"/>
    <property type="match status" value="1"/>
</dbReference>
<sequence>MTADAAAEVASGPVGELRQYEILVGGMTCAACAARVERRLNKLDAVQATVNYATERARVLCRDGVDPRTLVEQVERAGYTARRIDDVAATGDDDSDHERRVADLRRRLAVAAVLAVPICDMSLALSLFGELRFPGWQWVLLVLAAPVVAWCALPFHRAALAGARHGAASMDTLVSVGILIASVWSLWVMIADRDVTPGLGQGLSVLTGSDHALYLDVAAGVTTFLLAGRYFEARAKRSAGSALRALLAMGAKDVEVLRDGEARRIPVSELEVGDTFTLRPGEIVATDAVVIDGSSALDLSMVTGEPVPQEVVPGTAVVGGAVNSGGRLVLRATRVGADTQLARMARLVQRAQEGKAGAQRLADRVAGVFVPAVLALAVLTLIGWLLTGHPVGLAVTAAVAVLVVACPCALGLATPTAVLVGTGRGAQLGVFIKGPQALEATRAVDTIVLDKTGTLTEGRMRLVDVRTAPGVTRSRLLAMAGAVEAASEHPIAAAVTMAATAELGALPAVTDFAAQPGLGAHGLVDGERVVIGRAKQLAEHGLRVPEDVQAARDELETRGVTVVLVGWGDAAQGLLAVADTLRETSAAAVAALRRLGLHPVLVTGDNARTAATVAAEVGIDDVVAEALPEGKVEVIRKLQQQGRSVAVVGDGVNDAAALAAADLGMAVGEGTDAAIEAADIVLGREDLLVVADAVELARRTHRTIRGNLWWAFGYNTAALPLAVLGLVSPLIAAAAMALSSVFVVSHSLRLRHFRPTAGGPAVTTSDRHRVATRDRHGVSELASEPSGTAAPRT</sequence>
<keyword evidence="6 10" id="KW-0067">ATP-binding</keyword>
<dbReference type="Pfam" id="PF00702">
    <property type="entry name" value="Hydrolase"/>
    <property type="match status" value="1"/>
</dbReference>
<dbReference type="CDD" id="cd02094">
    <property type="entry name" value="P-type_ATPase_Cu-like"/>
    <property type="match status" value="1"/>
</dbReference>
<dbReference type="PROSITE" id="PS00154">
    <property type="entry name" value="ATPASE_E1_E2"/>
    <property type="match status" value="1"/>
</dbReference>
<evidence type="ECO:0000256" key="10">
    <source>
        <dbReference type="RuleBase" id="RU362081"/>
    </source>
</evidence>
<evidence type="ECO:0000256" key="5">
    <source>
        <dbReference type="ARBA" id="ARBA00022741"/>
    </source>
</evidence>
<keyword evidence="9 10" id="KW-0472">Membrane</keyword>
<dbReference type="InterPro" id="IPR036163">
    <property type="entry name" value="HMA_dom_sf"/>
</dbReference>
<dbReference type="PRINTS" id="PR00119">
    <property type="entry name" value="CATATPASE"/>
</dbReference>
<dbReference type="InterPro" id="IPR044492">
    <property type="entry name" value="P_typ_ATPase_HD_dom"/>
</dbReference>
<dbReference type="CDD" id="cd00371">
    <property type="entry name" value="HMA"/>
    <property type="match status" value="1"/>
</dbReference>
<keyword evidence="10" id="KW-1003">Cell membrane</keyword>
<dbReference type="InterPro" id="IPR059000">
    <property type="entry name" value="ATPase_P-type_domA"/>
</dbReference>
<organism evidence="13 14">
    <name type="scientific">Pseudonocardia yunnanensis</name>
    <dbReference type="NCBI Taxonomy" id="58107"/>
    <lineage>
        <taxon>Bacteria</taxon>
        <taxon>Bacillati</taxon>
        <taxon>Actinomycetota</taxon>
        <taxon>Actinomycetes</taxon>
        <taxon>Pseudonocardiales</taxon>
        <taxon>Pseudonocardiaceae</taxon>
        <taxon>Pseudonocardia</taxon>
    </lineage>
</organism>
<feature type="transmembrane region" description="Helical" evidence="10">
    <location>
        <begin position="211"/>
        <end position="231"/>
    </location>
</feature>
<dbReference type="PANTHER" id="PTHR43520">
    <property type="entry name" value="ATP7, ISOFORM B"/>
    <property type="match status" value="1"/>
</dbReference>
<evidence type="ECO:0000256" key="7">
    <source>
        <dbReference type="ARBA" id="ARBA00022967"/>
    </source>
</evidence>
<proteinExistence type="inferred from homology"/>
<feature type="transmembrane region" description="Helical" evidence="10">
    <location>
        <begin position="173"/>
        <end position="191"/>
    </location>
</feature>
<comment type="similarity">
    <text evidence="2 10">Belongs to the cation transport ATPase (P-type) (TC 3.A.3) family. Type IB subfamily.</text>
</comment>
<dbReference type="SUPFAM" id="SSF81665">
    <property type="entry name" value="Calcium ATPase, transmembrane domain M"/>
    <property type="match status" value="1"/>
</dbReference>
<protein>
    <submittedName>
        <fullName evidence="13">Heavy metal translocating P-type ATPase</fullName>
    </submittedName>
</protein>
<feature type="transmembrane region" description="Helical" evidence="10">
    <location>
        <begin position="135"/>
        <end position="153"/>
    </location>
</feature>
<dbReference type="Gene3D" id="3.40.1110.10">
    <property type="entry name" value="Calcium-transporting ATPase, cytoplasmic domain N"/>
    <property type="match status" value="2"/>
</dbReference>
<dbReference type="EMBL" id="JBHUCO010000046">
    <property type="protein sequence ID" value="MFD1522587.1"/>
    <property type="molecule type" value="Genomic_DNA"/>
</dbReference>
<dbReference type="InterPro" id="IPR023299">
    <property type="entry name" value="ATPase_P-typ_cyto_dom_N"/>
</dbReference>
<dbReference type="PROSITE" id="PS50846">
    <property type="entry name" value="HMA_2"/>
    <property type="match status" value="1"/>
</dbReference>
<dbReference type="SUPFAM" id="SSF56784">
    <property type="entry name" value="HAD-like"/>
    <property type="match status" value="1"/>
</dbReference>
<feature type="transmembrane region" description="Helical" evidence="10">
    <location>
        <begin position="365"/>
        <end position="386"/>
    </location>
</feature>